<feature type="non-terminal residue" evidence="1">
    <location>
        <position position="1"/>
    </location>
</feature>
<sequence>AGHWNDLGAFYGTNHILEKVSEYFPNVQPRDLSEFEIGTIHETSLSVSHFAIDEDVPAFWDKNQENIEDRTENYRSMKLDQNYNALFCLTNHKEGSEELPRVLVFQGSYYNERLQYFQSAFQEYDAVHNYENLLDFDYYFNIFQPDCVILETAEYATNGAYFSYEGLDNKELNPVLDTEKYGDQLIELSQMDYSVTQDGNLVTISMDIPREAQRGYLIMGERQFDFSLDQESKTAECTTDIQYFQEDSAKVFFQ</sequence>
<protein>
    <submittedName>
        <fullName evidence="1">Uncharacterized protein</fullName>
    </submittedName>
</protein>
<proteinExistence type="predicted"/>
<dbReference type="EMBL" id="DWUY01000288">
    <property type="protein sequence ID" value="HJD29876.1"/>
    <property type="molecule type" value="Genomic_DNA"/>
</dbReference>
<dbReference type="Proteomes" id="UP000823892">
    <property type="component" value="Unassembled WGS sequence"/>
</dbReference>
<reference evidence="1" key="1">
    <citation type="journal article" date="2021" name="PeerJ">
        <title>Extensive microbial diversity within the chicken gut microbiome revealed by metagenomics and culture.</title>
        <authorList>
            <person name="Gilroy R."/>
            <person name="Ravi A."/>
            <person name="Getino M."/>
            <person name="Pursley I."/>
            <person name="Horton D.L."/>
            <person name="Alikhan N.F."/>
            <person name="Baker D."/>
            <person name="Gharbi K."/>
            <person name="Hall N."/>
            <person name="Watson M."/>
            <person name="Adriaenssens E.M."/>
            <person name="Foster-Nyarko E."/>
            <person name="Jarju S."/>
            <person name="Secka A."/>
            <person name="Antonio M."/>
            <person name="Oren A."/>
            <person name="Chaudhuri R.R."/>
            <person name="La Ragione R."/>
            <person name="Hildebrand F."/>
            <person name="Pallen M.J."/>
        </authorList>
    </citation>
    <scope>NUCLEOTIDE SEQUENCE</scope>
    <source>
        <strain evidence="1">ChiBcec6-4105</strain>
    </source>
</reference>
<comment type="caution">
    <text evidence="1">The sequence shown here is derived from an EMBL/GenBank/DDBJ whole genome shotgun (WGS) entry which is preliminary data.</text>
</comment>
<gene>
    <name evidence="1" type="ORF">H9914_12925</name>
</gene>
<reference evidence="1" key="2">
    <citation type="submission" date="2021-04" db="EMBL/GenBank/DDBJ databases">
        <authorList>
            <person name="Gilroy R."/>
        </authorList>
    </citation>
    <scope>NUCLEOTIDE SEQUENCE</scope>
    <source>
        <strain evidence="1">ChiBcec6-4105</strain>
    </source>
</reference>
<dbReference type="AlphaFoldDB" id="A0A9D2TX67"/>
<organism evidence="1 2">
    <name type="scientific">Candidatus Blautia avicola</name>
    <dbReference type="NCBI Taxonomy" id="2838483"/>
    <lineage>
        <taxon>Bacteria</taxon>
        <taxon>Bacillati</taxon>
        <taxon>Bacillota</taxon>
        <taxon>Clostridia</taxon>
        <taxon>Lachnospirales</taxon>
        <taxon>Lachnospiraceae</taxon>
        <taxon>Blautia</taxon>
    </lineage>
</organism>
<evidence type="ECO:0000313" key="1">
    <source>
        <dbReference type="EMBL" id="HJD29876.1"/>
    </source>
</evidence>
<evidence type="ECO:0000313" key="2">
    <source>
        <dbReference type="Proteomes" id="UP000823892"/>
    </source>
</evidence>
<name>A0A9D2TX67_9FIRM</name>
<accession>A0A9D2TX67</accession>